<proteinExistence type="predicted"/>
<evidence type="ECO:0000256" key="7">
    <source>
        <dbReference type="ARBA" id="ARBA00023065"/>
    </source>
</evidence>
<dbReference type="PROSITE" id="PS00211">
    <property type="entry name" value="ABC_TRANSPORTER_1"/>
    <property type="match status" value="1"/>
</dbReference>
<dbReference type="EMBL" id="LWHJ01000031">
    <property type="protein sequence ID" value="OAQ38309.1"/>
    <property type="molecule type" value="Genomic_DNA"/>
</dbReference>
<evidence type="ECO:0000256" key="3">
    <source>
        <dbReference type="ARBA" id="ARBA00022496"/>
    </source>
</evidence>
<dbReference type="GO" id="GO:0015697">
    <property type="term" value="P:quaternary ammonium group transport"/>
    <property type="evidence" value="ECO:0007669"/>
    <property type="project" value="UniProtKB-ARBA"/>
</dbReference>
<evidence type="ECO:0000313" key="10">
    <source>
        <dbReference type="EMBL" id="OAQ38309.1"/>
    </source>
</evidence>
<keyword evidence="1" id="KW-0813">Transport</keyword>
<dbReference type="STRING" id="1826909.A5893_16095"/>
<evidence type="ECO:0000313" key="11">
    <source>
        <dbReference type="Proteomes" id="UP000078459"/>
    </source>
</evidence>
<organism evidence="10 11">
    <name type="scientific">Pedobacter psychrophilus</name>
    <dbReference type="NCBI Taxonomy" id="1826909"/>
    <lineage>
        <taxon>Bacteria</taxon>
        <taxon>Pseudomonadati</taxon>
        <taxon>Bacteroidota</taxon>
        <taxon>Sphingobacteriia</taxon>
        <taxon>Sphingobacteriales</taxon>
        <taxon>Sphingobacteriaceae</taxon>
        <taxon>Pedobacter</taxon>
    </lineage>
</organism>
<dbReference type="InterPro" id="IPR003439">
    <property type="entry name" value="ABC_transporter-like_ATP-bd"/>
</dbReference>
<dbReference type="PROSITE" id="PS50893">
    <property type="entry name" value="ABC_TRANSPORTER_2"/>
    <property type="match status" value="1"/>
</dbReference>
<dbReference type="FunFam" id="3.40.50.300:FF:000425">
    <property type="entry name" value="Probable ABC transporter, ATP-binding subunit"/>
    <property type="match status" value="1"/>
</dbReference>
<keyword evidence="3" id="KW-0410">Iron transport</keyword>
<dbReference type="PANTHER" id="PTHR42781">
    <property type="entry name" value="SPERMIDINE/PUTRESCINE IMPORT ATP-BINDING PROTEIN POTA"/>
    <property type="match status" value="1"/>
</dbReference>
<reference evidence="10 11" key="1">
    <citation type="submission" date="2016-04" db="EMBL/GenBank/DDBJ databases">
        <authorList>
            <person name="Evans L.H."/>
            <person name="Alamgir A."/>
            <person name="Owens N."/>
            <person name="Weber N.D."/>
            <person name="Virtaneva K."/>
            <person name="Barbian K."/>
            <person name="Babar A."/>
            <person name="Rosenke K."/>
        </authorList>
    </citation>
    <scope>NUCLEOTIDE SEQUENCE [LARGE SCALE GENOMIC DNA]</scope>
    <source>
        <strain evidence="10 11">CCM 8644</strain>
    </source>
</reference>
<dbReference type="InterPro" id="IPR050093">
    <property type="entry name" value="ABC_SmlMolc_Importer"/>
</dbReference>
<dbReference type="GO" id="GO:0016887">
    <property type="term" value="F:ATP hydrolysis activity"/>
    <property type="evidence" value="ECO:0007669"/>
    <property type="project" value="InterPro"/>
</dbReference>
<dbReference type="GO" id="GO:0005524">
    <property type="term" value="F:ATP binding"/>
    <property type="evidence" value="ECO:0007669"/>
    <property type="project" value="UniProtKB-KW"/>
</dbReference>
<keyword evidence="2" id="KW-1003">Cell membrane</keyword>
<evidence type="ECO:0000256" key="5">
    <source>
        <dbReference type="ARBA" id="ARBA00022840"/>
    </source>
</evidence>
<dbReference type="SUPFAM" id="SSF52540">
    <property type="entry name" value="P-loop containing nucleoside triphosphate hydrolases"/>
    <property type="match status" value="1"/>
</dbReference>
<protein>
    <submittedName>
        <fullName evidence="10">Sulfate ABC transporter ATP-binding protein</fullName>
    </submittedName>
</protein>
<evidence type="ECO:0000256" key="8">
    <source>
        <dbReference type="ARBA" id="ARBA00023136"/>
    </source>
</evidence>
<dbReference type="Gene3D" id="3.40.50.300">
    <property type="entry name" value="P-loop containing nucleotide triphosphate hydrolases"/>
    <property type="match status" value="1"/>
</dbReference>
<keyword evidence="4" id="KW-0547">Nucleotide-binding</keyword>
<keyword evidence="11" id="KW-1185">Reference proteome</keyword>
<evidence type="ECO:0000256" key="2">
    <source>
        <dbReference type="ARBA" id="ARBA00022475"/>
    </source>
</evidence>
<dbReference type="PANTHER" id="PTHR42781:SF4">
    <property type="entry name" value="SPERMIDINE_PUTRESCINE IMPORT ATP-BINDING PROTEIN POTA"/>
    <property type="match status" value="1"/>
</dbReference>
<dbReference type="Pfam" id="PF00005">
    <property type="entry name" value="ABC_tran"/>
    <property type="match status" value="1"/>
</dbReference>
<dbReference type="Proteomes" id="UP000078459">
    <property type="component" value="Unassembled WGS sequence"/>
</dbReference>
<keyword evidence="5 10" id="KW-0067">ATP-binding</keyword>
<dbReference type="GO" id="GO:0016020">
    <property type="term" value="C:membrane"/>
    <property type="evidence" value="ECO:0007669"/>
    <property type="project" value="InterPro"/>
</dbReference>
<evidence type="ECO:0000259" key="9">
    <source>
        <dbReference type="PROSITE" id="PS50893"/>
    </source>
</evidence>
<feature type="domain" description="ABC transporter" evidence="9">
    <location>
        <begin position="3"/>
        <end position="233"/>
    </location>
</feature>
<gene>
    <name evidence="10" type="ORF">A5893_16095</name>
</gene>
<dbReference type="OrthoDB" id="9782239at2"/>
<dbReference type="SMART" id="SM00382">
    <property type="entry name" value="AAA"/>
    <property type="match status" value="1"/>
</dbReference>
<keyword evidence="6" id="KW-0408">Iron</keyword>
<keyword evidence="7" id="KW-0406">Ion transport</keyword>
<evidence type="ECO:0000256" key="1">
    <source>
        <dbReference type="ARBA" id="ARBA00022448"/>
    </source>
</evidence>
<name>A0A179DCQ1_9SPHI</name>
<evidence type="ECO:0000256" key="4">
    <source>
        <dbReference type="ARBA" id="ARBA00022741"/>
    </source>
</evidence>
<evidence type="ECO:0000256" key="6">
    <source>
        <dbReference type="ARBA" id="ARBA00023004"/>
    </source>
</evidence>
<accession>A0A179DCQ1</accession>
<dbReference type="InterPro" id="IPR003593">
    <property type="entry name" value="AAA+_ATPase"/>
</dbReference>
<dbReference type="InterPro" id="IPR015853">
    <property type="entry name" value="ABC_transpr_FbpC"/>
</dbReference>
<dbReference type="InterPro" id="IPR017871">
    <property type="entry name" value="ABC_transporter-like_CS"/>
</dbReference>
<dbReference type="AlphaFoldDB" id="A0A179DCQ1"/>
<dbReference type="GO" id="GO:0015408">
    <property type="term" value="F:ABC-type ferric iron transporter activity"/>
    <property type="evidence" value="ECO:0007669"/>
    <property type="project" value="InterPro"/>
</dbReference>
<keyword evidence="8" id="KW-0472">Membrane</keyword>
<dbReference type="CDD" id="cd03259">
    <property type="entry name" value="ABC_Carb_Solutes_like"/>
    <property type="match status" value="1"/>
</dbReference>
<reference evidence="10 11" key="2">
    <citation type="submission" date="2016-06" db="EMBL/GenBank/DDBJ databases">
        <title>Pedobacter psychrophilus sp. nov., isolated from Antarctic fragmentary rock.</title>
        <authorList>
            <person name="Svec P."/>
        </authorList>
    </citation>
    <scope>NUCLEOTIDE SEQUENCE [LARGE SCALE GENOMIC DNA]</scope>
    <source>
        <strain evidence="10 11">CCM 8644</strain>
    </source>
</reference>
<comment type="caution">
    <text evidence="10">The sequence shown here is derived from an EMBL/GenBank/DDBJ whole genome shotgun (WGS) entry which is preliminary data.</text>
</comment>
<dbReference type="InterPro" id="IPR027417">
    <property type="entry name" value="P-loop_NTPase"/>
</dbReference>
<dbReference type="RefSeq" id="WP_068823703.1">
    <property type="nucleotide sequence ID" value="NZ_LWHJ01000031.1"/>
</dbReference>
<sequence length="238" mass="27127">MFLQINHIQKKYKDKLVIQDVSFGLEAHQTLSILGKSGCGKSTLLKIIAGIEEQNKGDVFLNEKNISNINSNERNIVYLFQEPLLFPNLNVFENIAFGLRIRKLASADVEQKVEQMLESLELKDHDKKMPHQISGGQKQRVAFGRALIINPPLILLDEPFSSLDVETRATMQQLYKTIAKKFNITALFVTHDLKEALLMGDKISYMDKGLLEIFDSKKDFIEADKTGVKSEIEFWNNL</sequence>